<evidence type="ECO:0000259" key="5">
    <source>
        <dbReference type="PROSITE" id="PS50977"/>
    </source>
</evidence>
<feature type="domain" description="HTH tetR-type" evidence="5">
    <location>
        <begin position="10"/>
        <end position="70"/>
    </location>
</feature>
<keyword evidence="3" id="KW-0804">Transcription</keyword>
<dbReference type="Proteomes" id="UP000755551">
    <property type="component" value="Unassembled WGS sequence"/>
</dbReference>
<dbReference type="InterPro" id="IPR025996">
    <property type="entry name" value="MT1864/Rv1816-like_C"/>
</dbReference>
<reference evidence="6 7" key="1">
    <citation type="submission" date="2021-06" db="EMBL/GenBank/DDBJ databases">
        <title>Bacterium isolated from marine sediment.</title>
        <authorList>
            <person name="Zhu K.-L."/>
            <person name="Du Z.-J."/>
            <person name="Liang Q.-Y."/>
        </authorList>
    </citation>
    <scope>NUCLEOTIDE SEQUENCE [LARGE SCALE GENOMIC DNA]</scope>
    <source>
        <strain evidence="6 7">A346</strain>
    </source>
</reference>
<evidence type="ECO:0000256" key="1">
    <source>
        <dbReference type="ARBA" id="ARBA00023015"/>
    </source>
</evidence>
<evidence type="ECO:0000256" key="4">
    <source>
        <dbReference type="PROSITE-ProRule" id="PRU00335"/>
    </source>
</evidence>
<evidence type="ECO:0000256" key="3">
    <source>
        <dbReference type="ARBA" id="ARBA00023163"/>
    </source>
</evidence>
<dbReference type="PROSITE" id="PS50977">
    <property type="entry name" value="HTH_TETR_2"/>
    <property type="match status" value="1"/>
</dbReference>
<dbReference type="PANTHER" id="PTHR30055:SF212">
    <property type="entry name" value="TETR-FAMILY FAMILY TRANSCRIPTIONAL REGULATOR"/>
    <property type="match status" value="1"/>
</dbReference>
<proteinExistence type="predicted"/>
<evidence type="ECO:0000256" key="2">
    <source>
        <dbReference type="ARBA" id="ARBA00023125"/>
    </source>
</evidence>
<sequence>MARRNDHTREELREMALASAERIIAQEGLAGLSTRKVATAIGYSVGALYTLFSNLDDLCWQLNERTLSCLMAAIKEVDETDPVACLQGCARIYQAFAEQYPERWRLLFEHRSNTDNPLPDQLSTRIGGLFEHIDGCLARLYPRIDRHERQLRSRILWSGIHGLTQLEHSNKLFLPDAMTAEDIRIHLIDSLLAGWDKESHHA</sequence>
<dbReference type="InterPro" id="IPR001647">
    <property type="entry name" value="HTH_TetR"/>
</dbReference>
<gene>
    <name evidence="6" type="ORF">KTN04_01725</name>
</gene>
<keyword evidence="1" id="KW-0805">Transcription regulation</keyword>
<comment type="caution">
    <text evidence="6">The sequence shown here is derived from an EMBL/GenBank/DDBJ whole genome shotgun (WGS) entry which is preliminary data.</text>
</comment>
<dbReference type="Pfam" id="PF13305">
    <property type="entry name" value="TetR_C_33"/>
    <property type="match status" value="1"/>
</dbReference>
<organism evidence="6 7">
    <name type="scientific">Marinobacterium weihaiense</name>
    <dbReference type="NCBI Taxonomy" id="2851016"/>
    <lineage>
        <taxon>Bacteria</taxon>
        <taxon>Pseudomonadati</taxon>
        <taxon>Pseudomonadota</taxon>
        <taxon>Gammaproteobacteria</taxon>
        <taxon>Oceanospirillales</taxon>
        <taxon>Oceanospirillaceae</taxon>
        <taxon>Marinobacterium</taxon>
    </lineage>
</organism>
<accession>A0ABS6M710</accession>
<keyword evidence="7" id="KW-1185">Reference proteome</keyword>
<dbReference type="Pfam" id="PF00440">
    <property type="entry name" value="TetR_N"/>
    <property type="match status" value="1"/>
</dbReference>
<dbReference type="RefSeq" id="WP_217333477.1">
    <property type="nucleotide sequence ID" value="NZ_JAHQZT010000001.1"/>
</dbReference>
<dbReference type="EMBL" id="JAHQZT010000001">
    <property type="protein sequence ID" value="MBV0932062.1"/>
    <property type="molecule type" value="Genomic_DNA"/>
</dbReference>
<dbReference type="InterPro" id="IPR050109">
    <property type="entry name" value="HTH-type_TetR-like_transc_reg"/>
</dbReference>
<evidence type="ECO:0000313" key="6">
    <source>
        <dbReference type="EMBL" id="MBV0932062.1"/>
    </source>
</evidence>
<name>A0ABS6M710_9GAMM</name>
<dbReference type="PANTHER" id="PTHR30055">
    <property type="entry name" value="HTH-TYPE TRANSCRIPTIONAL REGULATOR RUTR"/>
    <property type="match status" value="1"/>
</dbReference>
<feature type="DNA-binding region" description="H-T-H motif" evidence="4">
    <location>
        <begin position="33"/>
        <end position="52"/>
    </location>
</feature>
<keyword evidence="2 4" id="KW-0238">DNA-binding</keyword>
<protein>
    <submittedName>
        <fullName evidence="6">TetR/AcrR family transcriptional regulator</fullName>
    </submittedName>
</protein>
<evidence type="ECO:0000313" key="7">
    <source>
        <dbReference type="Proteomes" id="UP000755551"/>
    </source>
</evidence>